<evidence type="ECO:0000256" key="2">
    <source>
        <dbReference type="SAM" id="Phobius"/>
    </source>
</evidence>
<evidence type="ECO:0008006" key="5">
    <source>
        <dbReference type="Google" id="ProtNLM"/>
    </source>
</evidence>
<feature type="compositionally biased region" description="Polar residues" evidence="1">
    <location>
        <begin position="134"/>
        <end position="144"/>
    </location>
</feature>
<dbReference type="EMBL" id="KN818419">
    <property type="protein sequence ID" value="KIL56482.1"/>
    <property type="molecule type" value="Genomic_DNA"/>
</dbReference>
<evidence type="ECO:0000313" key="3">
    <source>
        <dbReference type="EMBL" id="KIL56482.1"/>
    </source>
</evidence>
<feature type="transmembrane region" description="Helical" evidence="2">
    <location>
        <begin position="208"/>
        <end position="225"/>
    </location>
</feature>
<name>A0A0C2W5T1_AMAMK</name>
<dbReference type="AlphaFoldDB" id="A0A0C2W5T1"/>
<protein>
    <recommendedName>
        <fullName evidence="5">SAP domain-containing protein</fullName>
    </recommendedName>
</protein>
<dbReference type="OrthoDB" id="5569309at2759"/>
<reference evidence="3 4" key="1">
    <citation type="submission" date="2014-04" db="EMBL/GenBank/DDBJ databases">
        <title>Evolutionary Origins and Diversification of the Mycorrhizal Mutualists.</title>
        <authorList>
            <consortium name="DOE Joint Genome Institute"/>
            <consortium name="Mycorrhizal Genomics Consortium"/>
            <person name="Kohler A."/>
            <person name="Kuo A."/>
            <person name="Nagy L.G."/>
            <person name="Floudas D."/>
            <person name="Copeland A."/>
            <person name="Barry K.W."/>
            <person name="Cichocki N."/>
            <person name="Veneault-Fourrey C."/>
            <person name="LaButti K."/>
            <person name="Lindquist E.A."/>
            <person name="Lipzen A."/>
            <person name="Lundell T."/>
            <person name="Morin E."/>
            <person name="Murat C."/>
            <person name="Riley R."/>
            <person name="Ohm R."/>
            <person name="Sun H."/>
            <person name="Tunlid A."/>
            <person name="Henrissat B."/>
            <person name="Grigoriev I.V."/>
            <person name="Hibbett D.S."/>
            <person name="Martin F."/>
        </authorList>
    </citation>
    <scope>NUCLEOTIDE SEQUENCE [LARGE SCALE GENOMIC DNA]</scope>
    <source>
        <strain evidence="3 4">Koide BX008</strain>
    </source>
</reference>
<accession>A0A0C2W5T1</accession>
<feature type="region of interest" description="Disordered" evidence="1">
    <location>
        <begin position="54"/>
        <end position="168"/>
    </location>
</feature>
<dbReference type="Proteomes" id="UP000054549">
    <property type="component" value="Unassembled WGS sequence"/>
</dbReference>
<dbReference type="InterPro" id="IPR038872">
    <property type="entry name" value="Put_GTT3"/>
</dbReference>
<dbReference type="InParanoid" id="A0A0C2W5T1"/>
<feature type="compositionally biased region" description="Basic and acidic residues" evidence="1">
    <location>
        <begin position="89"/>
        <end position="105"/>
    </location>
</feature>
<feature type="compositionally biased region" description="Low complexity" evidence="1">
    <location>
        <begin position="149"/>
        <end position="159"/>
    </location>
</feature>
<proteinExistence type="predicted"/>
<keyword evidence="2" id="KW-0472">Membrane</keyword>
<dbReference type="STRING" id="946122.A0A0C2W5T1"/>
<keyword evidence="2" id="KW-1133">Transmembrane helix</keyword>
<dbReference type="HOGENOM" id="CLU_706084_0_0_1"/>
<organism evidence="3 4">
    <name type="scientific">Amanita muscaria (strain Koide BX008)</name>
    <dbReference type="NCBI Taxonomy" id="946122"/>
    <lineage>
        <taxon>Eukaryota</taxon>
        <taxon>Fungi</taxon>
        <taxon>Dikarya</taxon>
        <taxon>Basidiomycota</taxon>
        <taxon>Agaricomycotina</taxon>
        <taxon>Agaricomycetes</taxon>
        <taxon>Agaricomycetidae</taxon>
        <taxon>Agaricales</taxon>
        <taxon>Pluteineae</taxon>
        <taxon>Amanitaceae</taxon>
        <taxon>Amanita</taxon>
    </lineage>
</organism>
<sequence>MSPIAFAGGLQQKKKSELQELAVALKISDQGTRESLHTRIKEYLDDNQATLEDNPRFAGLYGRRRRSAQPPGPSHEKPLSRFANSMGDSDAKPSDAKSKDDKKASLEPIDEATATSEMRDISVYLKKPPLSPPEVTSTKSTTPLRSEPSKSPARSSPSKQPKKPVQHLKLSPRQIAVPTLLAKQESLVRNGTELLIAIRTLLSNSRNIWSLTAIVDLLFILYGVLPSNVFTVPLTSNVYPIHIYYPPLLLLFKTQVFWLVLFHWFTPTLLIPAVFGNLVSFTPGEAISSGHATQVIPFDPLTASIVRLAAQIAYPYTLMETRVGILGLDVLGFQWRVLNASIGVAFAFAEAIAIAPRVFVTQQRCLTDTGAPVSTLAGRKEVTIDETPVEGDK</sequence>
<dbReference type="GO" id="GO:0016020">
    <property type="term" value="C:membrane"/>
    <property type="evidence" value="ECO:0007669"/>
    <property type="project" value="TreeGrafter"/>
</dbReference>
<gene>
    <name evidence="3" type="ORF">M378DRAFT_89238</name>
</gene>
<dbReference type="PANTHER" id="PTHR41807">
    <property type="entry name" value="GLUTATHIONE TRANSFERASE 3"/>
    <property type="match status" value="1"/>
</dbReference>
<dbReference type="PANTHER" id="PTHR41807:SF1">
    <property type="entry name" value="GLUTATHIONE TRANSFERASE 3"/>
    <property type="match status" value="1"/>
</dbReference>
<evidence type="ECO:0000313" key="4">
    <source>
        <dbReference type="Proteomes" id="UP000054549"/>
    </source>
</evidence>
<keyword evidence="2" id="KW-0812">Transmembrane</keyword>
<evidence type="ECO:0000256" key="1">
    <source>
        <dbReference type="SAM" id="MobiDB-lite"/>
    </source>
</evidence>
<keyword evidence="4" id="KW-1185">Reference proteome</keyword>